<dbReference type="EMBL" id="CM042023">
    <property type="protein sequence ID" value="KAI3814291.1"/>
    <property type="molecule type" value="Genomic_DNA"/>
</dbReference>
<reference evidence="2" key="1">
    <citation type="journal article" date="2022" name="Mol. Ecol. Resour.">
        <title>The genomes of chicory, endive, great burdock and yacon provide insights into Asteraceae palaeo-polyploidization history and plant inulin production.</title>
        <authorList>
            <person name="Fan W."/>
            <person name="Wang S."/>
            <person name="Wang H."/>
            <person name="Wang A."/>
            <person name="Jiang F."/>
            <person name="Liu H."/>
            <person name="Zhao H."/>
            <person name="Xu D."/>
            <person name="Zhang Y."/>
        </authorList>
    </citation>
    <scope>NUCLEOTIDE SEQUENCE [LARGE SCALE GENOMIC DNA]</scope>
    <source>
        <strain evidence="2">cv. Yunnan</strain>
    </source>
</reference>
<proteinExistence type="predicted"/>
<gene>
    <name evidence="1" type="ORF">L1987_19042</name>
</gene>
<name>A0ACB9J3K5_9ASTR</name>
<sequence length="159" mass="17702">MSRSNNQWLQFHENNQTPTVQTDVATTPNTAASNQLNRVTRPTIARRRSRASRKTPTTLLNTDTTNFRAMVQRFTGGGNNVTSVSFLSPVTSTHQVLNTSSSSSFSDGVGRISYESYNLEYRPVNNQPYFTMVGDDGGTTSVHDDDQHTGFRQTGSFNW</sequence>
<organism evidence="1 2">
    <name type="scientific">Smallanthus sonchifolius</name>
    <dbReference type="NCBI Taxonomy" id="185202"/>
    <lineage>
        <taxon>Eukaryota</taxon>
        <taxon>Viridiplantae</taxon>
        <taxon>Streptophyta</taxon>
        <taxon>Embryophyta</taxon>
        <taxon>Tracheophyta</taxon>
        <taxon>Spermatophyta</taxon>
        <taxon>Magnoliopsida</taxon>
        <taxon>eudicotyledons</taxon>
        <taxon>Gunneridae</taxon>
        <taxon>Pentapetalae</taxon>
        <taxon>asterids</taxon>
        <taxon>campanulids</taxon>
        <taxon>Asterales</taxon>
        <taxon>Asteraceae</taxon>
        <taxon>Asteroideae</taxon>
        <taxon>Heliantheae alliance</taxon>
        <taxon>Millerieae</taxon>
        <taxon>Smallanthus</taxon>
    </lineage>
</organism>
<evidence type="ECO:0000313" key="1">
    <source>
        <dbReference type="EMBL" id="KAI3814291.1"/>
    </source>
</evidence>
<reference evidence="1 2" key="2">
    <citation type="journal article" date="2022" name="Mol. Ecol. Resour.">
        <title>The genomes of chicory, endive, great burdock and yacon provide insights into Asteraceae paleo-polyploidization history and plant inulin production.</title>
        <authorList>
            <person name="Fan W."/>
            <person name="Wang S."/>
            <person name="Wang H."/>
            <person name="Wang A."/>
            <person name="Jiang F."/>
            <person name="Liu H."/>
            <person name="Zhao H."/>
            <person name="Xu D."/>
            <person name="Zhang Y."/>
        </authorList>
    </citation>
    <scope>NUCLEOTIDE SEQUENCE [LARGE SCALE GENOMIC DNA]</scope>
    <source>
        <strain evidence="2">cv. Yunnan</strain>
        <tissue evidence="1">Leaves</tissue>
    </source>
</reference>
<keyword evidence="2" id="KW-1185">Reference proteome</keyword>
<comment type="caution">
    <text evidence="1">The sequence shown here is derived from an EMBL/GenBank/DDBJ whole genome shotgun (WGS) entry which is preliminary data.</text>
</comment>
<accession>A0ACB9J3K5</accession>
<evidence type="ECO:0000313" key="2">
    <source>
        <dbReference type="Proteomes" id="UP001056120"/>
    </source>
</evidence>
<dbReference type="Proteomes" id="UP001056120">
    <property type="component" value="Linkage Group LG06"/>
</dbReference>
<protein>
    <submittedName>
        <fullName evidence="1">Uncharacterized protein</fullName>
    </submittedName>
</protein>